<dbReference type="InterPro" id="IPR000089">
    <property type="entry name" value="Biotin_lipoyl"/>
</dbReference>
<dbReference type="InterPro" id="IPR023213">
    <property type="entry name" value="CAT-like_dom_sf"/>
</dbReference>
<accession>A0A1H2THE5</accession>
<dbReference type="Pfam" id="PF02817">
    <property type="entry name" value="E3_binding"/>
    <property type="match status" value="1"/>
</dbReference>
<comment type="similarity">
    <text evidence="2 6">Belongs to the 2-oxoacid dehydrogenase family.</text>
</comment>
<dbReference type="InterPro" id="IPR045257">
    <property type="entry name" value="E2/Pdx1"/>
</dbReference>
<dbReference type="GO" id="GO:0006086">
    <property type="term" value="P:pyruvate decarboxylation to acetyl-CoA"/>
    <property type="evidence" value="ECO:0007669"/>
    <property type="project" value="InterPro"/>
</dbReference>
<dbReference type="Gene3D" id="4.10.320.10">
    <property type="entry name" value="E3-binding domain"/>
    <property type="match status" value="1"/>
</dbReference>
<evidence type="ECO:0000313" key="11">
    <source>
        <dbReference type="Proteomes" id="UP000199529"/>
    </source>
</evidence>
<keyword evidence="10" id="KW-0670">Pyruvate</keyword>
<evidence type="ECO:0000256" key="3">
    <source>
        <dbReference type="ARBA" id="ARBA00022679"/>
    </source>
</evidence>
<feature type="domain" description="Lipoyl-binding" evidence="8">
    <location>
        <begin position="1"/>
        <end position="76"/>
    </location>
</feature>
<dbReference type="InterPro" id="IPR001078">
    <property type="entry name" value="2-oxoacid_DH_actylTfrase"/>
</dbReference>
<feature type="region of interest" description="Disordered" evidence="7">
    <location>
        <begin position="104"/>
        <end position="128"/>
    </location>
</feature>
<dbReference type="Gene3D" id="3.30.559.10">
    <property type="entry name" value="Chloramphenicol acetyltransferase-like domain"/>
    <property type="match status" value="1"/>
</dbReference>
<dbReference type="SUPFAM" id="SSF52777">
    <property type="entry name" value="CoA-dependent acyltransferases"/>
    <property type="match status" value="1"/>
</dbReference>
<dbReference type="InterPro" id="IPR004167">
    <property type="entry name" value="PSBD"/>
</dbReference>
<sequence length="416" mass="42614">MTEIQMPRLSDTMEEGVISTWHKNVGDQVKRGEVMAEIETDKAIMELEAYDDGVLEKILVDAGATVPIGTPIAILGDGSGAAAEAAPAPAPAAAAAPAAEAPAPVEPAAAPAPAAPAAPAEQGAKPKASPLAKAVAKEKGVDLSTVQGTGPGGRIIRADIEAVASAAPAAAAPAAAAPAAAPVVSNEDVEEIPLSNIRKVTAKRLTESKQQAPHFYLTSAIDVTDLMAFRATLNERLQAAGGPKVSVNDLIVKAVATALRANPAVNVSFAGDKMLQHKRINLGVAVAIDNGLVVPVIKDADRKSVSEIAAESRELAGRAREGKLKLDQMSGGTFSISNLGMFGIEQFSAVINPPEAAILAVGAARDEVQVRDGEFVARKILRATLSADHRAVDGAVGAAFLQLLTGLLEDPIRIIA</sequence>
<feature type="compositionally biased region" description="Low complexity" evidence="7">
    <location>
        <begin position="104"/>
        <end position="121"/>
    </location>
</feature>
<dbReference type="CDD" id="cd06849">
    <property type="entry name" value="lipoyl_domain"/>
    <property type="match status" value="1"/>
</dbReference>
<dbReference type="RefSeq" id="WP_177226266.1">
    <property type="nucleotide sequence ID" value="NZ_FNOK01000003.1"/>
</dbReference>
<evidence type="ECO:0000256" key="2">
    <source>
        <dbReference type="ARBA" id="ARBA00007317"/>
    </source>
</evidence>
<name>A0A1H2THE5_9PSEU</name>
<dbReference type="FunFam" id="3.30.559.10:FF:000007">
    <property type="entry name" value="Dihydrolipoamide acetyltransferase component of pyruvate dehydrogenase complex"/>
    <property type="match status" value="1"/>
</dbReference>
<dbReference type="EC" id="2.3.1.-" evidence="6"/>
<evidence type="ECO:0000259" key="8">
    <source>
        <dbReference type="PROSITE" id="PS50968"/>
    </source>
</evidence>
<dbReference type="InterPro" id="IPR011053">
    <property type="entry name" value="Single_hybrid_motif"/>
</dbReference>
<evidence type="ECO:0000256" key="6">
    <source>
        <dbReference type="RuleBase" id="RU003423"/>
    </source>
</evidence>
<feature type="domain" description="Peripheral subunit-binding (PSBD)" evidence="9">
    <location>
        <begin position="127"/>
        <end position="164"/>
    </location>
</feature>
<evidence type="ECO:0000259" key="9">
    <source>
        <dbReference type="PROSITE" id="PS51826"/>
    </source>
</evidence>
<keyword evidence="4 6" id="KW-0450">Lipoyl</keyword>
<dbReference type="FunFam" id="2.40.50.100:FF:000010">
    <property type="entry name" value="Acetyltransferase component of pyruvate dehydrogenase complex"/>
    <property type="match status" value="1"/>
</dbReference>
<evidence type="ECO:0000256" key="4">
    <source>
        <dbReference type="ARBA" id="ARBA00022823"/>
    </source>
</evidence>
<dbReference type="PROSITE" id="PS00189">
    <property type="entry name" value="LIPOYL"/>
    <property type="match status" value="1"/>
</dbReference>
<comment type="cofactor">
    <cofactor evidence="1 6">
        <name>(R)-lipoate</name>
        <dbReference type="ChEBI" id="CHEBI:83088"/>
    </cofactor>
</comment>
<evidence type="ECO:0000256" key="1">
    <source>
        <dbReference type="ARBA" id="ARBA00001938"/>
    </source>
</evidence>
<keyword evidence="3 6" id="KW-0808">Transferase</keyword>
<dbReference type="AlphaFoldDB" id="A0A1H2THE5"/>
<gene>
    <name evidence="10" type="ORF">SAMN05216215_1003104</name>
</gene>
<dbReference type="SUPFAM" id="SSF47005">
    <property type="entry name" value="Peripheral subunit-binding domain of 2-oxo acid dehydrogenase complex"/>
    <property type="match status" value="1"/>
</dbReference>
<evidence type="ECO:0000256" key="5">
    <source>
        <dbReference type="ARBA" id="ARBA00023315"/>
    </source>
</evidence>
<dbReference type="GO" id="GO:0016746">
    <property type="term" value="F:acyltransferase activity"/>
    <property type="evidence" value="ECO:0007669"/>
    <property type="project" value="UniProtKB-KW"/>
</dbReference>
<dbReference type="Gene3D" id="2.40.50.100">
    <property type="match status" value="1"/>
</dbReference>
<keyword evidence="5 6" id="KW-0012">Acyltransferase</keyword>
<dbReference type="InterPro" id="IPR036625">
    <property type="entry name" value="E3-bd_dom_sf"/>
</dbReference>
<proteinExistence type="inferred from homology"/>
<dbReference type="GO" id="GO:0045254">
    <property type="term" value="C:pyruvate dehydrogenase complex"/>
    <property type="evidence" value="ECO:0007669"/>
    <property type="project" value="InterPro"/>
</dbReference>
<dbReference type="Pfam" id="PF00364">
    <property type="entry name" value="Biotin_lipoyl"/>
    <property type="match status" value="1"/>
</dbReference>
<dbReference type="EMBL" id="FNOK01000003">
    <property type="protein sequence ID" value="SDW43396.1"/>
    <property type="molecule type" value="Genomic_DNA"/>
</dbReference>
<evidence type="ECO:0000256" key="7">
    <source>
        <dbReference type="SAM" id="MobiDB-lite"/>
    </source>
</evidence>
<organism evidence="10 11">
    <name type="scientific">Saccharopolyspora shandongensis</name>
    <dbReference type="NCBI Taxonomy" id="418495"/>
    <lineage>
        <taxon>Bacteria</taxon>
        <taxon>Bacillati</taxon>
        <taxon>Actinomycetota</taxon>
        <taxon>Actinomycetes</taxon>
        <taxon>Pseudonocardiales</taxon>
        <taxon>Pseudonocardiaceae</taxon>
        <taxon>Saccharopolyspora</taxon>
    </lineage>
</organism>
<dbReference type="PROSITE" id="PS50968">
    <property type="entry name" value="BIOTINYL_LIPOYL"/>
    <property type="match status" value="1"/>
</dbReference>
<dbReference type="PANTHER" id="PTHR23151">
    <property type="entry name" value="DIHYDROLIPOAMIDE ACETYL/SUCCINYL-TRANSFERASE-RELATED"/>
    <property type="match status" value="1"/>
</dbReference>
<dbReference type="PANTHER" id="PTHR23151:SF90">
    <property type="entry name" value="DIHYDROLIPOYLLYSINE-RESIDUE ACETYLTRANSFERASE COMPONENT OF PYRUVATE DEHYDROGENASE COMPLEX, MITOCHONDRIAL-RELATED"/>
    <property type="match status" value="1"/>
</dbReference>
<dbReference type="Pfam" id="PF00198">
    <property type="entry name" value="2-oxoacid_dh"/>
    <property type="match status" value="1"/>
</dbReference>
<dbReference type="SUPFAM" id="SSF51230">
    <property type="entry name" value="Single hybrid motif"/>
    <property type="match status" value="1"/>
</dbReference>
<dbReference type="PROSITE" id="PS51826">
    <property type="entry name" value="PSBD"/>
    <property type="match status" value="1"/>
</dbReference>
<protein>
    <recommendedName>
        <fullName evidence="6">Dihydrolipoamide acetyltransferase component of pyruvate dehydrogenase complex</fullName>
        <ecNumber evidence="6">2.3.1.-</ecNumber>
    </recommendedName>
</protein>
<evidence type="ECO:0000313" key="10">
    <source>
        <dbReference type="EMBL" id="SDW43396.1"/>
    </source>
</evidence>
<dbReference type="STRING" id="418495.SAMN05216215_1003104"/>
<dbReference type="Proteomes" id="UP000199529">
    <property type="component" value="Unassembled WGS sequence"/>
</dbReference>
<keyword evidence="11" id="KW-1185">Reference proteome</keyword>
<reference evidence="11" key="1">
    <citation type="submission" date="2016-10" db="EMBL/GenBank/DDBJ databases">
        <authorList>
            <person name="Varghese N."/>
            <person name="Submissions S."/>
        </authorList>
    </citation>
    <scope>NUCLEOTIDE SEQUENCE [LARGE SCALE GENOMIC DNA]</scope>
    <source>
        <strain evidence="11">CGMCC 4.3530</strain>
    </source>
</reference>
<dbReference type="InterPro" id="IPR003016">
    <property type="entry name" value="2-oxoA_DH_lipoyl-BS"/>
</dbReference>